<dbReference type="PANTHER" id="PTHR35895">
    <property type="entry name" value="CHROMOSOME 16, WHOLE GENOME SHOTGUN SEQUENCE"/>
    <property type="match status" value="1"/>
</dbReference>
<dbReference type="AlphaFoldDB" id="A0A2T3A3M4"/>
<proteinExistence type="predicted"/>
<evidence type="ECO:0000256" key="2">
    <source>
        <dbReference type="SAM" id="Phobius"/>
    </source>
</evidence>
<dbReference type="InParanoid" id="A0A2T3A3M4"/>
<keyword evidence="2" id="KW-1133">Transmembrane helix</keyword>
<gene>
    <name evidence="3" type="ORF">BD289DRAFT_371512</name>
</gene>
<feature type="transmembrane region" description="Helical" evidence="2">
    <location>
        <begin position="44"/>
        <end position="67"/>
    </location>
</feature>
<dbReference type="Proteomes" id="UP000241462">
    <property type="component" value="Unassembled WGS sequence"/>
</dbReference>
<organism evidence="3 4">
    <name type="scientific">Coniella lustricola</name>
    <dbReference type="NCBI Taxonomy" id="2025994"/>
    <lineage>
        <taxon>Eukaryota</taxon>
        <taxon>Fungi</taxon>
        <taxon>Dikarya</taxon>
        <taxon>Ascomycota</taxon>
        <taxon>Pezizomycotina</taxon>
        <taxon>Sordariomycetes</taxon>
        <taxon>Sordariomycetidae</taxon>
        <taxon>Diaporthales</taxon>
        <taxon>Schizoparmaceae</taxon>
        <taxon>Coniella</taxon>
    </lineage>
</organism>
<dbReference type="GO" id="GO:0000329">
    <property type="term" value="C:fungal-type vacuole membrane"/>
    <property type="evidence" value="ECO:0007669"/>
    <property type="project" value="InterPro"/>
</dbReference>
<name>A0A2T3A3M4_9PEZI</name>
<reference evidence="3 4" key="1">
    <citation type="journal article" date="2018" name="Mycol. Prog.">
        <title>Coniella lustricola, a new species from submerged detritus.</title>
        <authorList>
            <person name="Raudabaugh D.B."/>
            <person name="Iturriaga T."/>
            <person name="Carver A."/>
            <person name="Mondo S."/>
            <person name="Pangilinan J."/>
            <person name="Lipzen A."/>
            <person name="He G."/>
            <person name="Amirebrahimi M."/>
            <person name="Grigoriev I.V."/>
            <person name="Miller A.N."/>
        </authorList>
    </citation>
    <scope>NUCLEOTIDE SEQUENCE [LARGE SCALE GENOMIC DNA]</scope>
    <source>
        <strain evidence="3 4">B22-T-1</strain>
    </source>
</reference>
<feature type="region of interest" description="Disordered" evidence="1">
    <location>
        <begin position="15"/>
        <end position="36"/>
    </location>
</feature>
<dbReference type="EMBL" id="KZ678482">
    <property type="protein sequence ID" value="PSR82272.1"/>
    <property type="molecule type" value="Genomic_DNA"/>
</dbReference>
<dbReference type="InterPro" id="IPR022185">
    <property type="entry name" value="DUF3712"/>
</dbReference>
<dbReference type="Pfam" id="PF12505">
    <property type="entry name" value="DUF3712"/>
    <property type="match status" value="1"/>
</dbReference>
<keyword evidence="2" id="KW-0812">Transmembrane</keyword>
<keyword evidence="4" id="KW-1185">Reference proteome</keyword>
<evidence type="ECO:0000313" key="3">
    <source>
        <dbReference type="EMBL" id="PSR82272.1"/>
    </source>
</evidence>
<sequence>MSGPELLERDESLRNGATRTGAGGGAAYPRSRGKRVGGHCKKWWWLYLLILVCLIVLIVCLVLFVAVPKMIQSRINAAKLNIQGITITQTQSQNFTMAINSTIEADSSIHAVIDSFSGNMYLEDWAPQTPFVSVKFPQTTSASETAVNITQFTDILDLNAFTVFNQWLLTNSSLNVSVEGNTHVKISGISHKYPVHFKKTLNIAGLESFSGFSVPNSSVSTSADAQGDNFFGTVIIPNRSLVSFEIGNVSFATYLLGENVGTTYIDDVTLYPGNNSFPLRGNVSTGPVLTEIQERPYCEDGMLLFVLQGSNVTNHGEYLSYYANSLSTINETVSLNISADLAAIGLTVTCPSTTTTSTKKRFWLDSW</sequence>
<protein>
    <submittedName>
        <fullName evidence="3">Uncharacterized protein</fullName>
    </submittedName>
</protein>
<dbReference type="OrthoDB" id="10039566at2759"/>
<accession>A0A2T3A3M4</accession>
<keyword evidence="2" id="KW-0472">Membrane</keyword>
<evidence type="ECO:0000313" key="4">
    <source>
        <dbReference type="Proteomes" id="UP000241462"/>
    </source>
</evidence>
<dbReference type="PANTHER" id="PTHR35895:SF1">
    <property type="entry name" value="LIPID-BINDING SERUM GLYCOPROTEIN C-TERMINAL DOMAIN-CONTAINING PROTEIN"/>
    <property type="match status" value="1"/>
</dbReference>
<dbReference type="InterPro" id="IPR046368">
    <property type="entry name" value="Tag1"/>
</dbReference>
<evidence type="ECO:0000256" key="1">
    <source>
        <dbReference type="SAM" id="MobiDB-lite"/>
    </source>
</evidence>
<dbReference type="STRING" id="2025994.A0A2T3A3M4"/>